<evidence type="ECO:0000313" key="1">
    <source>
        <dbReference type="EMBL" id="MBB6556975.1"/>
    </source>
</evidence>
<comment type="caution">
    <text evidence="1">The sequence shown here is derived from an EMBL/GenBank/DDBJ whole genome shotgun (WGS) entry which is preliminary data.</text>
</comment>
<evidence type="ECO:0000313" key="2">
    <source>
        <dbReference type="Proteomes" id="UP000565579"/>
    </source>
</evidence>
<name>A0A7X0P821_9ACTN</name>
<organism evidence="1 2">
    <name type="scientific">Nonomuraea rubra</name>
    <dbReference type="NCBI Taxonomy" id="46180"/>
    <lineage>
        <taxon>Bacteria</taxon>
        <taxon>Bacillati</taxon>
        <taxon>Actinomycetota</taxon>
        <taxon>Actinomycetes</taxon>
        <taxon>Streptosporangiales</taxon>
        <taxon>Streptosporangiaceae</taxon>
        <taxon>Nonomuraea</taxon>
    </lineage>
</organism>
<proteinExistence type="predicted"/>
<reference evidence="1 2" key="1">
    <citation type="submission" date="2020-08" db="EMBL/GenBank/DDBJ databases">
        <title>Sequencing the genomes of 1000 actinobacteria strains.</title>
        <authorList>
            <person name="Klenk H.-P."/>
        </authorList>
    </citation>
    <scope>NUCLEOTIDE SEQUENCE [LARGE SCALE GENOMIC DNA]</scope>
    <source>
        <strain evidence="1 2">DSM 43768</strain>
    </source>
</reference>
<dbReference type="Proteomes" id="UP000565579">
    <property type="component" value="Unassembled WGS sequence"/>
</dbReference>
<sequence length="32" mass="3584">MDIYETALDFLAETACHPPSLFTHFVEGGQRS</sequence>
<gene>
    <name evidence="1" type="ORF">HD593_011770</name>
</gene>
<dbReference type="AlphaFoldDB" id="A0A7X0P821"/>
<keyword evidence="2" id="KW-1185">Reference proteome</keyword>
<accession>A0A7X0P821</accession>
<dbReference type="EMBL" id="JACHMI010000001">
    <property type="protein sequence ID" value="MBB6556975.1"/>
    <property type="molecule type" value="Genomic_DNA"/>
</dbReference>
<protein>
    <submittedName>
        <fullName evidence="1">Uncharacterized protein</fullName>
    </submittedName>
</protein>